<evidence type="ECO:0000313" key="8">
    <source>
        <dbReference type="Proteomes" id="UP000265926"/>
    </source>
</evidence>
<dbReference type="GO" id="GO:0019825">
    <property type="term" value="F:oxygen binding"/>
    <property type="evidence" value="ECO:0007669"/>
    <property type="project" value="InterPro"/>
</dbReference>
<evidence type="ECO:0000256" key="4">
    <source>
        <dbReference type="ARBA" id="ARBA00022723"/>
    </source>
</evidence>
<dbReference type="GO" id="GO:0015671">
    <property type="term" value="P:oxygen transport"/>
    <property type="evidence" value="ECO:0007669"/>
    <property type="project" value="InterPro"/>
</dbReference>
<evidence type="ECO:0000256" key="2">
    <source>
        <dbReference type="ARBA" id="ARBA00022448"/>
    </source>
</evidence>
<evidence type="ECO:0000256" key="1">
    <source>
        <dbReference type="ARBA" id="ARBA00001971"/>
    </source>
</evidence>
<reference evidence="7 8" key="1">
    <citation type="submission" date="2018-08" db="EMBL/GenBank/DDBJ databases">
        <title>Pallidiluteibacterium maritimus gen. nov., sp. nov., isolated from coastal sediment.</title>
        <authorList>
            <person name="Zhou L.Y."/>
        </authorList>
    </citation>
    <scope>NUCLEOTIDE SEQUENCE [LARGE SCALE GENOMIC DNA]</scope>
    <source>
        <strain evidence="7 8">XSD2</strain>
    </source>
</reference>
<dbReference type="Proteomes" id="UP000265926">
    <property type="component" value="Unassembled WGS sequence"/>
</dbReference>
<dbReference type="InterPro" id="IPR012292">
    <property type="entry name" value="Globin/Proto"/>
</dbReference>
<dbReference type="InterPro" id="IPR001486">
    <property type="entry name" value="Hemoglobin_trunc"/>
</dbReference>
<keyword evidence="2" id="KW-0813">Transport</keyword>
<keyword evidence="8" id="KW-1185">Reference proteome</keyword>
<feature type="binding site" description="distal binding residue" evidence="6">
    <location>
        <position position="58"/>
    </location>
    <ligand>
        <name>heme</name>
        <dbReference type="ChEBI" id="CHEBI:30413"/>
    </ligand>
    <ligandPart>
        <name>Fe</name>
        <dbReference type="ChEBI" id="CHEBI:18248"/>
    </ligandPart>
</feature>
<dbReference type="PROSITE" id="PS01213">
    <property type="entry name" value="GLOBIN_FAM_2"/>
    <property type="match status" value="1"/>
</dbReference>
<dbReference type="SUPFAM" id="SSF46458">
    <property type="entry name" value="Globin-like"/>
    <property type="match status" value="1"/>
</dbReference>
<dbReference type="EMBL" id="QWGR01000001">
    <property type="protein sequence ID" value="RIJ50647.1"/>
    <property type="molecule type" value="Genomic_DNA"/>
</dbReference>
<dbReference type="RefSeq" id="WP_119436116.1">
    <property type="nucleotide sequence ID" value="NZ_QWGR01000001.1"/>
</dbReference>
<dbReference type="InterPro" id="IPR019795">
    <property type="entry name" value="Globin_bac-like_CS"/>
</dbReference>
<evidence type="ECO:0000256" key="6">
    <source>
        <dbReference type="PIRSR" id="PIRSR601486-1"/>
    </source>
</evidence>
<feature type="binding site" description="distal binding residue" evidence="6">
    <location>
        <position position="82"/>
    </location>
    <ligand>
        <name>heme</name>
        <dbReference type="ChEBI" id="CHEBI:30413"/>
    </ligand>
    <ligandPart>
        <name>Fe</name>
        <dbReference type="ChEBI" id="CHEBI:18248"/>
    </ligandPart>
</feature>
<dbReference type="GO" id="GO:0020037">
    <property type="term" value="F:heme binding"/>
    <property type="evidence" value="ECO:0007669"/>
    <property type="project" value="InterPro"/>
</dbReference>
<protein>
    <submittedName>
        <fullName evidence="7">Group 1 truncated hemoglobin</fullName>
    </submittedName>
</protein>
<keyword evidence="5 6" id="KW-0408">Iron</keyword>
<proteinExistence type="predicted"/>
<organism evidence="7 8">
    <name type="scientific">Maribellus luteus</name>
    <dbReference type="NCBI Taxonomy" id="2305463"/>
    <lineage>
        <taxon>Bacteria</taxon>
        <taxon>Pseudomonadati</taxon>
        <taxon>Bacteroidota</taxon>
        <taxon>Bacteroidia</taxon>
        <taxon>Marinilabiliales</taxon>
        <taxon>Prolixibacteraceae</taxon>
        <taxon>Maribellus</taxon>
    </lineage>
</organism>
<dbReference type="InterPro" id="IPR009050">
    <property type="entry name" value="Globin-like_sf"/>
</dbReference>
<dbReference type="GO" id="GO:0046872">
    <property type="term" value="F:metal ion binding"/>
    <property type="evidence" value="ECO:0007669"/>
    <property type="project" value="UniProtKB-KW"/>
</dbReference>
<dbReference type="Pfam" id="PF01152">
    <property type="entry name" value="Bac_globin"/>
    <property type="match status" value="1"/>
</dbReference>
<gene>
    <name evidence="7" type="ORF">D1614_01560</name>
</gene>
<dbReference type="Gene3D" id="1.10.490.10">
    <property type="entry name" value="Globins"/>
    <property type="match status" value="1"/>
</dbReference>
<keyword evidence="4 6" id="KW-0479">Metal-binding</keyword>
<keyword evidence="3 6" id="KW-0349">Heme</keyword>
<evidence type="ECO:0000256" key="5">
    <source>
        <dbReference type="ARBA" id="ARBA00023004"/>
    </source>
</evidence>
<comment type="cofactor">
    <cofactor evidence="1">
        <name>heme</name>
        <dbReference type="ChEBI" id="CHEBI:30413"/>
    </cofactor>
</comment>
<dbReference type="CDD" id="cd00454">
    <property type="entry name" value="TrHb1_N"/>
    <property type="match status" value="1"/>
</dbReference>
<evidence type="ECO:0000256" key="3">
    <source>
        <dbReference type="ARBA" id="ARBA00022617"/>
    </source>
</evidence>
<dbReference type="OrthoDB" id="9795814at2"/>
<sequence length="130" mass="14414">MREDQVETKTLYERLGGIDGITSLVDDIVENHMTNPAVNARFLPLKEHPAHFAEVRQHLINFLAAGSGGPQEYKGKDMLASHKGMNISQGEYMHVIDDIMKALGKNKVDEPTQKDVLAIAYSLKKDIVGV</sequence>
<name>A0A399T8W5_9BACT</name>
<dbReference type="AlphaFoldDB" id="A0A399T8W5"/>
<comment type="caution">
    <text evidence="7">The sequence shown here is derived from an EMBL/GenBank/DDBJ whole genome shotgun (WGS) entry which is preliminary data.</text>
</comment>
<evidence type="ECO:0000313" key="7">
    <source>
        <dbReference type="EMBL" id="RIJ50647.1"/>
    </source>
</evidence>
<accession>A0A399T8W5</accession>